<dbReference type="AlphaFoldDB" id="A0A512RQF7"/>
<dbReference type="Proteomes" id="UP000321436">
    <property type="component" value="Unassembled WGS sequence"/>
</dbReference>
<evidence type="ECO:0000313" key="1">
    <source>
        <dbReference type="EMBL" id="GEP97931.1"/>
    </source>
</evidence>
<evidence type="ECO:0000313" key="2">
    <source>
        <dbReference type="Proteomes" id="UP000321436"/>
    </source>
</evidence>
<name>A0A512RQF7_9BACT</name>
<gene>
    <name evidence="1" type="ORF">CCY01nite_41910</name>
</gene>
<organism evidence="1 2">
    <name type="scientific">Chitinophaga cymbidii</name>
    <dbReference type="NCBI Taxonomy" id="1096750"/>
    <lineage>
        <taxon>Bacteria</taxon>
        <taxon>Pseudomonadati</taxon>
        <taxon>Bacteroidota</taxon>
        <taxon>Chitinophagia</taxon>
        <taxon>Chitinophagales</taxon>
        <taxon>Chitinophagaceae</taxon>
        <taxon>Chitinophaga</taxon>
    </lineage>
</organism>
<proteinExistence type="predicted"/>
<accession>A0A512RQF7</accession>
<sequence>MKHLFLPALFVMSAACQQPATPQVQQLSGDSLPPEPVKSNVQVVLTELDTITIGGQLYDIEDASQEEFDAIPGMLADTSETRTIAKAEGLVERRGDSLVFRLDNGQEKTLVNNLSDNDDYAEYHYQGYIPQLRHWVVYNGGYEWFSYDLVSKSDGKMLSTIGIPQLSPDGKHFICSNSDLIAGFTENGFELYEYRQGKIFLVQSRQLNKWGPVAIKWKHAGQLLANMIIVNQDMEESTRYVRLTPR</sequence>
<reference evidence="1 2" key="1">
    <citation type="submission" date="2019-07" db="EMBL/GenBank/DDBJ databases">
        <title>Whole genome shotgun sequence of Chitinophaga cymbidii NBRC 109752.</title>
        <authorList>
            <person name="Hosoyama A."/>
            <person name="Uohara A."/>
            <person name="Ohji S."/>
            <person name="Ichikawa N."/>
        </authorList>
    </citation>
    <scope>NUCLEOTIDE SEQUENCE [LARGE SCALE GENOMIC DNA]</scope>
    <source>
        <strain evidence="1 2">NBRC 109752</strain>
    </source>
</reference>
<protein>
    <recommendedName>
        <fullName evidence="3">Lipoprotein</fullName>
    </recommendedName>
</protein>
<comment type="caution">
    <text evidence="1">The sequence shown here is derived from an EMBL/GenBank/DDBJ whole genome shotgun (WGS) entry which is preliminary data.</text>
</comment>
<dbReference type="RefSeq" id="WP_146865991.1">
    <property type="nucleotide sequence ID" value="NZ_BKAU01000005.1"/>
</dbReference>
<dbReference type="EMBL" id="BKAU01000005">
    <property type="protein sequence ID" value="GEP97931.1"/>
    <property type="molecule type" value="Genomic_DNA"/>
</dbReference>
<evidence type="ECO:0008006" key="3">
    <source>
        <dbReference type="Google" id="ProtNLM"/>
    </source>
</evidence>
<dbReference type="OrthoDB" id="877109at2"/>
<keyword evidence="2" id="KW-1185">Reference proteome</keyword>
<dbReference type="PROSITE" id="PS51257">
    <property type="entry name" value="PROKAR_LIPOPROTEIN"/>
    <property type="match status" value="1"/>
</dbReference>